<dbReference type="Pfam" id="PF01370">
    <property type="entry name" value="Epimerase"/>
    <property type="match status" value="1"/>
</dbReference>
<reference evidence="4 5" key="1">
    <citation type="submission" date="2019-01" db="EMBL/GenBank/DDBJ databases">
        <authorList>
            <person name="Chen W.-M."/>
        </authorList>
    </citation>
    <scope>NUCLEOTIDE SEQUENCE [LARGE SCALE GENOMIC DNA]</scope>
    <source>
        <strain evidence="4 5">YBJ-36</strain>
    </source>
</reference>
<dbReference type="InterPro" id="IPR013549">
    <property type="entry name" value="DUF1731"/>
</dbReference>
<dbReference type="NCBIfam" id="TIGR01777">
    <property type="entry name" value="yfcH"/>
    <property type="match status" value="1"/>
</dbReference>
<dbReference type="EMBL" id="SACK01000008">
    <property type="protein sequence ID" value="RVT98515.1"/>
    <property type="molecule type" value="Genomic_DNA"/>
</dbReference>
<dbReference type="InterPro" id="IPR001509">
    <property type="entry name" value="Epimerase_deHydtase"/>
</dbReference>
<dbReference type="InterPro" id="IPR010099">
    <property type="entry name" value="SDR39U1"/>
</dbReference>
<protein>
    <submittedName>
        <fullName evidence="4">TIGR01777 family protein</fullName>
    </submittedName>
</protein>
<evidence type="ECO:0000313" key="5">
    <source>
        <dbReference type="Proteomes" id="UP000282759"/>
    </source>
</evidence>
<comment type="caution">
    <text evidence="4">The sequence shown here is derived from an EMBL/GenBank/DDBJ whole genome shotgun (WGS) entry which is preliminary data.</text>
</comment>
<feature type="domain" description="NAD-dependent epimerase/dehydratase" evidence="2">
    <location>
        <begin position="6"/>
        <end position="228"/>
    </location>
</feature>
<feature type="domain" description="DUF1731" evidence="3">
    <location>
        <begin position="256"/>
        <end position="301"/>
    </location>
</feature>
<dbReference type="PANTHER" id="PTHR11092:SF0">
    <property type="entry name" value="EPIMERASE FAMILY PROTEIN SDR39U1"/>
    <property type="match status" value="1"/>
</dbReference>
<evidence type="ECO:0000259" key="2">
    <source>
        <dbReference type="Pfam" id="PF01370"/>
    </source>
</evidence>
<sequence length="305" mass="34205">MKYNKIILAGGSGYLGSVLAKHFSAQANELIIFTRNPKPTEGNIKMVHWNGSTIGEWAQHLESSDVLINLTGKSVNCRYTEENKAEIFSSRLKATWILGEALKQTKNKPKVWLNAASATIYRHAEDRPQDEYTGEIGEGFSIEVCKQWEKAFNDVVVPGIRKVILRISVVLGSYGGVASYYLNLAKYGLGGIQGDGKQYFSWVHEDDLTSTVDFLLDHPELDGAFNIASPYPIQNHELMRVVRKAVGVPFGLPATKWMLEIGTRLLQTETELILKSRWVLPARLQEAGYQFKVPYVKEAIEKSIK</sequence>
<accession>A0A437MLM2</accession>
<dbReference type="Proteomes" id="UP000282759">
    <property type="component" value="Unassembled WGS sequence"/>
</dbReference>
<evidence type="ECO:0000313" key="4">
    <source>
        <dbReference type="EMBL" id="RVT98515.1"/>
    </source>
</evidence>
<name>A0A437MLM2_9SPHI</name>
<dbReference type="AlphaFoldDB" id="A0A437MLM2"/>
<gene>
    <name evidence="4" type="ORF">EOD41_17160</name>
</gene>
<dbReference type="InterPro" id="IPR036291">
    <property type="entry name" value="NAD(P)-bd_dom_sf"/>
</dbReference>
<dbReference type="RefSeq" id="WP_127707184.1">
    <property type="nucleotide sequence ID" value="NZ_SACK01000008.1"/>
</dbReference>
<dbReference type="OrthoDB" id="9801773at2"/>
<dbReference type="Pfam" id="PF08338">
    <property type="entry name" value="DUF1731"/>
    <property type="match status" value="1"/>
</dbReference>
<evidence type="ECO:0000256" key="1">
    <source>
        <dbReference type="ARBA" id="ARBA00009353"/>
    </source>
</evidence>
<evidence type="ECO:0000259" key="3">
    <source>
        <dbReference type="Pfam" id="PF08338"/>
    </source>
</evidence>
<proteinExistence type="inferred from homology"/>
<keyword evidence="5" id="KW-1185">Reference proteome</keyword>
<dbReference type="SUPFAM" id="SSF51735">
    <property type="entry name" value="NAD(P)-binding Rossmann-fold domains"/>
    <property type="match status" value="1"/>
</dbReference>
<dbReference type="Gene3D" id="3.40.50.720">
    <property type="entry name" value="NAD(P)-binding Rossmann-like Domain"/>
    <property type="match status" value="1"/>
</dbReference>
<dbReference type="PANTHER" id="PTHR11092">
    <property type="entry name" value="SUGAR NUCLEOTIDE EPIMERASE RELATED"/>
    <property type="match status" value="1"/>
</dbReference>
<comment type="similarity">
    <text evidence="1">Belongs to the NAD(P)-dependent epimerase/dehydratase family. SDR39U1 subfamily.</text>
</comment>
<organism evidence="4 5">
    <name type="scientific">Mucilaginibacter limnophilus</name>
    <dbReference type="NCBI Taxonomy" id="1932778"/>
    <lineage>
        <taxon>Bacteria</taxon>
        <taxon>Pseudomonadati</taxon>
        <taxon>Bacteroidota</taxon>
        <taxon>Sphingobacteriia</taxon>
        <taxon>Sphingobacteriales</taxon>
        <taxon>Sphingobacteriaceae</taxon>
        <taxon>Mucilaginibacter</taxon>
    </lineage>
</organism>